<dbReference type="PANTHER" id="PTHR43063:SF1">
    <property type="entry name" value="4FE-4S CLUSTER CONTAINING PARA FAMILY ATPASE PROTEIN"/>
    <property type="match status" value="1"/>
</dbReference>
<keyword evidence="5" id="KW-0067">ATP-binding</keyword>
<protein>
    <submittedName>
        <fullName evidence="5">ATP-binding protein</fullName>
    </submittedName>
</protein>
<gene>
    <name evidence="5" type="ORF">OLX77_13145</name>
</gene>
<accession>A0A9X4MIQ8</accession>
<dbReference type="InterPro" id="IPR017900">
    <property type="entry name" value="4Fe4S_Fe_S_CS"/>
</dbReference>
<dbReference type="PROSITE" id="PS51379">
    <property type="entry name" value="4FE4S_FER_2"/>
    <property type="match status" value="2"/>
</dbReference>
<dbReference type="PROSITE" id="PS00198">
    <property type="entry name" value="4FE4S_FER_1"/>
    <property type="match status" value="1"/>
</dbReference>
<keyword evidence="6" id="KW-1185">Reference proteome</keyword>
<evidence type="ECO:0000259" key="4">
    <source>
        <dbReference type="PROSITE" id="PS51379"/>
    </source>
</evidence>
<comment type="caution">
    <text evidence="5">The sequence shown here is derived from an EMBL/GenBank/DDBJ whole genome shotgun (WGS) entry which is preliminary data.</text>
</comment>
<dbReference type="Pfam" id="PF00037">
    <property type="entry name" value="Fer4"/>
    <property type="match status" value="1"/>
</dbReference>
<evidence type="ECO:0000313" key="5">
    <source>
        <dbReference type="EMBL" id="MDG4477101.1"/>
    </source>
</evidence>
<reference evidence="5" key="2">
    <citation type="submission" date="2022-10" db="EMBL/GenBank/DDBJ databases">
        <authorList>
            <person name="Aronson H.S."/>
        </authorList>
    </citation>
    <scope>NUCLEOTIDE SEQUENCE</scope>
    <source>
        <strain evidence="5">RS19-109</strain>
    </source>
</reference>
<keyword evidence="3" id="KW-0411">Iron-sulfur</keyword>
<feature type="domain" description="4Fe-4S ferredoxin-type" evidence="4">
    <location>
        <begin position="113"/>
        <end position="141"/>
    </location>
</feature>
<dbReference type="Pfam" id="PF01656">
    <property type="entry name" value="CbiA"/>
    <property type="match status" value="1"/>
</dbReference>
<dbReference type="Gene3D" id="3.40.50.300">
    <property type="entry name" value="P-loop containing nucleotide triphosphate hydrolases"/>
    <property type="match status" value="1"/>
</dbReference>
<evidence type="ECO:0000256" key="1">
    <source>
        <dbReference type="ARBA" id="ARBA00022723"/>
    </source>
</evidence>
<name>A0A9X4MIQ8_9BACT</name>
<evidence type="ECO:0000256" key="2">
    <source>
        <dbReference type="ARBA" id="ARBA00023004"/>
    </source>
</evidence>
<evidence type="ECO:0000313" key="6">
    <source>
        <dbReference type="Proteomes" id="UP001154240"/>
    </source>
</evidence>
<dbReference type="Gene3D" id="3.30.70.20">
    <property type="match status" value="1"/>
</dbReference>
<keyword evidence="2" id="KW-0408">Iron</keyword>
<organism evidence="5 6">
    <name type="scientific">Thiovibrio frasassiensis</name>
    <dbReference type="NCBI Taxonomy" id="2984131"/>
    <lineage>
        <taxon>Bacteria</taxon>
        <taxon>Pseudomonadati</taxon>
        <taxon>Thermodesulfobacteriota</taxon>
        <taxon>Desulfobulbia</taxon>
        <taxon>Desulfobulbales</taxon>
        <taxon>Thiovibrionaceae</taxon>
        <taxon>Thiovibrio</taxon>
    </lineage>
</organism>
<dbReference type="SUPFAM" id="SSF54862">
    <property type="entry name" value="4Fe-4S ferredoxins"/>
    <property type="match status" value="1"/>
</dbReference>
<dbReference type="GO" id="GO:0005524">
    <property type="term" value="F:ATP binding"/>
    <property type="evidence" value="ECO:0007669"/>
    <property type="project" value="UniProtKB-KW"/>
</dbReference>
<dbReference type="AlphaFoldDB" id="A0A9X4MIQ8"/>
<dbReference type="InterPro" id="IPR027417">
    <property type="entry name" value="P-loop_NTPase"/>
</dbReference>
<dbReference type="Proteomes" id="UP001154240">
    <property type="component" value="Unassembled WGS sequence"/>
</dbReference>
<dbReference type="GO" id="GO:0051536">
    <property type="term" value="F:iron-sulfur cluster binding"/>
    <property type="evidence" value="ECO:0007669"/>
    <property type="project" value="UniProtKB-KW"/>
</dbReference>
<reference evidence="5" key="1">
    <citation type="journal article" date="2022" name="bioRxiv">
        <title>Thiovibrio frasassiensisgen. nov., sp. nov., an autotrophic, elemental sulfur disproportionating bacterium isolated from sulfidic karst sediment, and proposal of Thiovibrionaceae fam. nov.</title>
        <authorList>
            <person name="Aronson H."/>
            <person name="Thomas C."/>
            <person name="Bhattacharyya M."/>
            <person name="Eckstein S."/>
            <person name="Jensen S."/>
            <person name="Barco R."/>
            <person name="Macalady J."/>
            <person name="Amend J."/>
        </authorList>
    </citation>
    <scope>NUCLEOTIDE SEQUENCE</scope>
    <source>
        <strain evidence="5">RS19-109</strain>
    </source>
</reference>
<evidence type="ECO:0000256" key="3">
    <source>
        <dbReference type="ARBA" id="ARBA00023014"/>
    </source>
</evidence>
<feature type="domain" description="4Fe-4S ferredoxin-type" evidence="4">
    <location>
        <begin position="83"/>
        <end position="112"/>
    </location>
</feature>
<dbReference type="InterPro" id="IPR017896">
    <property type="entry name" value="4Fe4S_Fe-S-bd"/>
</dbReference>
<sequence length="312" mass="32767">MPAVTKLAPEIITAFQQKSFTTPILGVTSGKGGVGKTTVAVNLACSLADHGYRVALIDADVDAPNAALLLGISLENPEPVSIGMPEVNTERCTGCGICIEACRLNALFLPKGGTPLLLGQCNGCEACFLVCPEDAFTRKARMVGSTYCSASCGLTLFTGELTPTAEESAGVVKALKARAFRQAAEFDLFIVDTSPGTHCNVIFALEGADLVLAVTELSPLGAHDLELILSLLDIFAISSRVVVNRAEPPGTAEQIYAIAAHHHTRVQATLPLDDSLVKSYVEATPLIRMSPQSPCALIFSELAQTVAKELAI</sequence>
<keyword evidence="5" id="KW-0547">Nucleotide-binding</keyword>
<dbReference type="InterPro" id="IPR002586">
    <property type="entry name" value="CobQ/CobB/MinD/ParA_Nub-bd_dom"/>
</dbReference>
<dbReference type="RefSeq" id="WP_307634093.1">
    <property type="nucleotide sequence ID" value="NZ_JAPHEH010000002.1"/>
</dbReference>
<keyword evidence="1" id="KW-0479">Metal-binding</keyword>
<dbReference type="PANTHER" id="PTHR43063">
    <property type="entry name" value="4FE-4S CLUSTER CONTAINING PARA FAMILY ATPASE PROTEIN"/>
    <property type="match status" value="1"/>
</dbReference>
<dbReference type="EMBL" id="JAPHEH010000002">
    <property type="protein sequence ID" value="MDG4477101.1"/>
    <property type="molecule type" value="Genomic_DNA"/>
</dbReference>
<proteinExistence type="predicted"/>
<dbReference type="GO" id="GO:0046872">
    <property type="term" value="F:metal ion binding"/>
    <property type="evidence" value="ECO:0007669"/>
    <property type="project" value="UniProtKB-KW"/>
</dbReference>
<dbReference type="SUPFAM" id="SSF52540">
    <property type="entry name" value="P-loop containing nucleoside triphosphate hydrolases"/>
    <property type="match status" value="1"/>
</dbReference>